<dbReference type="Gene3D" id="3.60.10.10">
    <property type="entry name" value="Endonuclease/exonuclease/phosphatase"/>
    <property type="match status" value="1"/>
</dbReference>
<proteinExistence type="predicted"/>
<reference evidence="1" key="1">
    <citation type="submission" date="2019-10" db="EMBL/GenBank/DDBJ databases">
        <authorList>
            <person name="Soares A.E.R."/>
            <person name="Aleixo A."/>
            <person name="Schneider P."/>
            <person name="Miyaki C.Y."/>
            <person name="Schneider M.P."/>
            <person name="Mello C."/>
            <person name="Vasconcelos A.T.R."/>
        </authorList>
    </citation>
    <scope>NUCLEOTIDE SEQUENCE</scope>
    <source>
        <tissue evidence="1">Muscle</tissue>
    </source>
</reference>
<dbReference type="SUPFAM" id="SSF56219">
    <property type="entry name" value="DNase I-like"/>
    <property type="match status" value="1"/>
</dbReference>
<evidence type="ECO:0000313" key="2">
    <source>
        <dbReference type="Proteomes" id="UP001145742"/>
    </source>
</evidence>
<organism evidence="1 2">
    <name type="scientific">Willisornis vidua</name>
    <name type="common">Xingu scale-backed antbird</name>
    <dbReference type="NCBI Taxonomy" id="1566151"/>
    <lineage>
        <taxon>Eukaryota</taxon>
        <taxon>Metazoa</taxon>
        <taxon>Chordata</taxon>
        <taxon>Craniata</taxon>
        <taxon>Vertebrata</taxon>
        <taxon>Euteleostomi</taxon>
        <taxon>Archelosauria</taxon>
        <taxon>Archosauria</taxon>
        <taxon>Dinosauria</taxon>
        <taxon>Saurischia</taxon>
        <taxon>Theropoda</taxon>
        <taxon>Coelurosauria</taxon>
        <taxon>Aves</taxon>
        <taxon>Neognathae</taxon>
        <taxon>Neoaves</taxon>
        <taxon>Telluraves</taxon>
        <taxon>Australaves</taxon>
        <taxon>Passeriformes</taxon>
        <taxon>Thamnophilidae</taxon>
        <taxon>Willisornis</taxon>
    </lineage>
</organism>
<gene>
    <name evidence="1" type="ORF">WISP_01925</name>
</gene>
<dbReference type="EMBL" id="WHWB01031388">
    <property type="protein sequence ID" value="KAJ7428091.1"/>
    <property type="molecule type" value="Genomic_DNA"/>
</dbReference>
<accession>A0ABQ9DU65</accession>
<protein>
    <submittedName>
        <fullName evidence="1">Mitochondrial fission process protein 1</fullName>
    </submittedName>
</protein>
<keyword evidence="2" id="KW-1185">Reference proteome</keyword>
<comment type="caution">
    <text evidence="1">The sequence shown here is derived from an EMBL/GenBank/DDBJ whole genome shotgun (WGS) entry which is preliminary data.</text>
</comment>
<evidence type="ECO:0000313" key="1">
    <source>
        <dbReference type="EMBL" id="KAJ7428091.1"/>
    </source>
</evidence>
<dbReference type="PANTHER" id="PTHR33395:SF22">
    <property type="entry name" value="REVERSE TRANSCRIPTASE DOMAIN-CONTAINING PROTEIN"/>
    <property type="match status" value="1"/>
</dbReference>
<dbReference type="Proteomes" id="UP001145742">
    <property type="component" value="Unassembled WGS sequence"/>
</dbReference>
<sequence length="191" mass="21607">MRPVTETCDWSALYDGYRLFGRQRQGRRGRKVVLQVIEGLECMELTVGTGTIERPWVRIKGQTNNMEVIAGVCCIPPGEDDDTGKLFIQELRDTSKSTTPVLMGDFNLSEINWEHHTAGTAWASRFLKNLDDNFMEQVLKEQTQKAVHLHLLLINRVDLVSEILATATTKPLSLKSLLTGGKVPPKRQLWM</sequence>
<dbReference type="InterPro" id="IPR036691">
    <property type="entry name" value="Endo/exonu/phosph_ase_sf"/>
</dbReference>
<dbReference type="PANTHER" id="PTHR33395">
    <property type="entry name" value="TRANSCRIPTASE, PUTATIVE-RELATED-RELATED"/>
    <property type="match status" value="1"/>
</dbReference>
<name>A0ABQ9DU65_9PASS</name>